<sequence>MSSNVKLGEVITQAERIESEAVVFDTKTAEWNSDRFEIRPIVNGTLADNRISFPFTQPIRDELYRRLGYPGEQVQRRLACETRARVIRELVDYDFRQPKRDRRLPDTFCLMLVDGHPAGLIAGNLHTASNAQFFRAVRSAAAEVGFDLDEAEVRRHEVDDGSTRIEATFGELISEPRPGDLVHFGLAMQHSSAGRLASRVEFFAHRLVCANGMTAPVCMDDAGRQKRMRIRRGGEAEIGKTLQRIQASASQAFRTIDQRMAALKELTNERVDLKKLVDRVVANNRWSRVVREELLAAISRGEHGGDETQFGVVNLLSYLGTHGAYDPDRRIPTNVRRRLQLMAGVYAGQGVHTCPTCQRILSPSNN</sequence>
<gene>
    <name evidence="2" type="ORF">Pla111_24180</name>
</gene>
<evidence type="ECO:0000313" key="3">
    <source>
        <dbReference type="Proteomes" id="UP000318995"/>
    </source>
</evidence>
<dbReference type="Proteomes" id="UP000318995">
    <property type="component" value="Unassembled WGS sequence"/>
</dbReference>
<evidence type="ECO:0008006" key="4">
    <source>
        <dbReference type="Google" id="ProtNLM"/>
    </source>
</evidence>
<dbReference type="AlphaFoldDB" id="A0A5C5VZE1"/>
<protein>
    <recommendedName>
        <fullName evidence="4">DUF932 domain-containing protein</fullName>
    </recommendedName>
</protein>
<accession>A0A5C5VZE1</accession>
<keyword evidence="3" id="KW-1185">Reference proteome</keyword>
<comment type="caution">
    <text evidence="2">The sequence shown here is derived from an EMBL/GenBank/DDBJ whole genome shotgun (WGS) entry which is preliminary data.</text>
</comment>
<keyword evidence="1" id="KW-0175">Coiled coil</keyword>
<evidence type="ECO:0000313" key="2">
    <source>
        <dbReference type="EMBL" id="TWT43467.1"/>
    </source>
</evidence>
<evidence type="ECO:0000256" key="1">
    <source>
        <dbReference type="SAM" id="Coils"/>
    </source>
</evidence>
<proteinExistence type="predicted"/>
<feature type="coiled-coil region" evidence="1">
    <location>
        <begin position="256"/>
        <end position="283"/>
    </location>
</feature>
<dbReference type="RefSeq" id="WP_146574596.1">
    <property type="nucleotide sequence ID" value="NZ_SJPH01000004.1"/>
</dbReference>
<dbReference type="InterPro" id="IPR026325">
    <property type="entry name" value="DUF932"/>
</dbReference>
<name>A0A5C5VZE1_9BACT</name>
<dbReference type="EMBL" id="SJPH01000004">
    <property type="protein sequence ID" value="TWT43467.1"/>
    <property type="molecule type" value="Genomic_DNA"/>
</dbReference>
<organism evidence="2 3">
    <name type="scientific">Botrimarina hoheduenensis</name>
    <dbReference type="NCBI Taxonomy" id="2528000"/>
    <lineage>
        <taxon>Bacteria</taxon>
        <taxon>Pseudomonadati</taxon>
        <taxon>Planctomycetota</taxon>
        <taxon>Planctomycetia</taxon>
        <taxon>Pirellulales</taxon>
        <taxon>Lacipirellulaceae</taxon>
        <taxon>Botrimarina</taxon>
    </lineage>
</organism>
<dbReference type="Pfam" id="PF06067">
    <property type="entry name" value="DUF932"/>
    <property type="match status" value="1"/>
</dbReference>
<reference evidence="2 3" key="1">
    <citation type="submission" date="2019-02" db="EMBL/GenBank/DDBJ databases">
        <title>Deep-cultivation of Planctomycetes and their phenomic and genomic characterization uncovers novel biology.</title>
        <authorList>
            <person name="Wiegand S."/>
            <person name="Jogler M."/>
            <person name="Boedeker C."/>
            <person name="Pinto D."/>
            <person name="Vollmers J."/>
            <person name="Rivas-Marin E."/>
            <person name="Kohn T."/>
            <person name="Peeters S.H."/>
            <person name="Heuer A."/>
            <person name="Rast P."/>
            <person name="Oberbeckmann S."/>
            <person name="Bunk B."/>
            <person name="Jeske O."/>
            <person name="Meyerdierks A."/>
            <person name="Storesund J.E."/>
            <person name="Kallscheuer N."/>
            <person name="Luecker S."/>
            <person name="Lage O.M."/>
            <person name="Pohl T."/>
            <person name="Merkel B.J."/>
            <person name="Hornburger P."/>
            <person name="Mueller R.-W."/>
            <person name="Bruemmer F."/>
            <person name="Labrenz M."/>
            <person name="Spormann A.M."/>
            <person name="Op Den Camp H."/>
            <person name="Overmann J."/>
            <person name="Amann R."/>
            <person name="Jetten M.S.M."/>
            <person name="Mascher T."/>
            <person name="Medema M.H."/>
            <person name="Devos D.P."/>
            <person name="Kaster A.-K."/>
            <person name="Ovreas L."/>
            <person name="Rohde M."/>
            <person name="Galperin M.Y."/>
            <person name="Jogler C."/>
        </authorList>
    </citation>
    <scope>NUCLEOTIDE SEQUENCE [LARGE SCALE GENOMIC DNA]</scope>
    <source>
        <strain evidence="2 3">Pla111</strain>
    </source>
</reference>